<dbReference type="SUPFAM" id="SSF52402">
    <property type="entry name" value="Adenine nucleotide alpha hydrolases-like"/>
    <property type="match status" value="2"/>
</dbReference>
<keyword evidence="4" id="KW-1185">Reference proteome</keyword>
<dbReference type="Pfam" id="PF00582">
    <property type="entry name" value="Usp"/>
    <property type="match status" value="1"/>
</dbReference>
<feature type="domain" description="UspA" evidence="2">
    <location>
        <begin position="156"/>
        <end position="276"/>
    </location>
</feature>
<dbReference type="Gene3D" id="3.40.50.12370">
    <property type="match status" value="1"/>
</dbReference>
<protein>
    <submittedName>
        <fullName evidence="3">Universal stress protein</fullName>
    </submittedName>
</protein>
<evidence type="ECO:0000313" key="3">
    <source>
        <dbReference type="EMBL" id="RJG04623.1"/>
    </source>
</evidence>
<comment type="similarity">
    <text evidence="1">Belongs to the universal stress protein A family.</text>
</comment>
<dbReference type="InterPro" id="IPR006015">
    <property type="entry name" value="Universal_stress_UspA"/>
</dbReference>
<organism evidence="3 4">
    <name type="scientific">Noviherbaspirillum sedimenti</name>
    <dbReference type="NCBI Taxonomy" id="2320865"/>
    <lineage>
        <taxon>Bacteria</taxon>
        <taxon>Pseudomonadati</taxon>
        <taxon>Pseudomonadota</taxon>
        <taxon>Betaproteobacteria</taxon>
        <taxon>Burkholderiales</taxon>
        <taxon>Oxalobacteraceae</taxon>
        <taxon>Noviherbaspirillum</taxon>
    </lineage>
</organism>
<dbReference type="OrthoDB" id="9804721at2"/>
<dbReference type="PRINTS" id="PR01438">
    <property type="entry name" value="UNVRSLSTRESS"/>
</dbReference>
<evidence type="ECO:0000256" key="1">
    <source>
        <dbReference type="ARBA" id="ARBA00008791"/>
    </source>
</evidence>
<dbReference type="Proteomes" id="UP000266327">
    <property type="component" value="Unassembled WGS sequence"/>
</dbReference>
<proteinExistence type="inferred from homology"/>
<comment type="caution">
    <text evidence="3">The sequence shown here is derived from an EMBL/GenBank/DDBJ whole genome shotgun (WGS) entry which is preliminary data.</text>
</comment>
<sequence>MAYKTILVHVDDSRQAAERIRIAARLARAYDAHLIGAAATGISRYAFQGGATLPPDPSLAIHLEYLRQRAQRALDQAEPLVQQEGLSTLEKRLLDDDASGGLGTLARYSDLVVIGQADPGEAAATVLSDFPEYIVFTSGRPALIIPYAGAFASIGKRVLIAWDGGRSATRAVTDALPLLRQAELVQVALFNQDGTASQEPPLGSDIALYLARHGIKTELLPSRPSGNIGDSLLTLAADLGADLIVMGGYGHSRFREILLGGVTRTMLASMTVPVLMSH</sequence>
<dbReference type="InterPro" id="IPR006016">
    <property type="entry name" value="UspA"/>
</dbReference>
<dbReference type="RefSeq" id="WP_119788100.1">
    <property type="nucleotide sequence ID" value="NZ_QYUQ01000002.1"/>
</dbReference>
<dbReference type="EMBL" id="QYUQ01000002">
    <property type="protein sequence ID" value="RJG04623.1"/>
    <property type="molecule type" value="Genomic_DNA"/>
</dbReference>
<evidence type="ECO:0000259" key="2">
    <source>
        <dbReference type="Pfam" id="PF00582"/>
    </source>
</evidence>
<dbReference type="CDD" id="cd00293">
    <property type="entry name" value="USP-like"/>
    <property type="match status" value="1"/>
</dbReference>
<gene>
    <name evidence="3" type="ORF">D3878_22955</name>
</gene>
<name>A0A3A3G7Z0_9BURK</name>
<dbReference type="PANTHER" id="PTHR46268:SF15">
    <property type="entry name" value="UNIVERSAL STRESS PROTEIN HP_0031"/>
    <property type="match status" value="1"/>
</dbReference>
<accession>A0A3A3G7Z0</accession>
<reference evidence="4" key="1">
    <citation type="submission" date="2018-09" db="EMBL/GenBank/DDBJ databases">
        <authorList>
            <person name="Zhu H."/>
        </authorList>
    </citation>
    <scope>NUCLEOTIDE SEQUENCE [LARGE SCALE GENOMIC DNA]</scope>
    <source>
        <strain evidence="4">K1S02-23</strain>
    </source>
</reference>
<evidence type="ECO:0000313" key="4">
    <source>
        <dbReference type="Proteomes" id="UP000266327"/>
    </source>
</evidence>
<dbReference type="PANTHER" id="PTHR46268">
    <property type="entry name" value="STRESS RESPONSE PROTEIN NHAX"/>
    <property type="match status" value="1"/>
</dbReference>
<dbReference type="AlphaFoldDB" id="A0A3A3G7Z0"/>